<organism evidence="2 3">
    <name type="scientific">Micromonospora sonneratiae</name>
    <dbReference type="NCBI Taxonomy" id="1184706"/>
    <lineage>
        <taxon>Bacteria</taxon>
        <taxon>Bacillati</taxon>
        <taxon>Actinomycetota</taxon>
        <taxon>Actinomycetes</taxon>
        <taxon>Micromonosporales</taxon>
        <taxon>Micromonosporaceae</taxon>
        <taxon>Micromonospora</taxon>
    </lineage>
</organism>
<dbReference type="RefSeq" id="WP_377572893.1">
    <property type="nucleotide sequence ID" value="NZ_JBHTMP010000034.1"/>
</dbReference>
<reference evidence="3" key="1">
    <citation type="journal article" date="2019" name="Int. J. Syst. Evol. Microbiol.">
        <title>The Global Catalogue of Microorganisms (GCM) 10K type strain sequencing project: providing services to taxonomists for standard genome sequencing and annotation.</title>
        <authorList>
            <consortium name="The Broad Institute Genomics Platform"/>
            <consortium name="The Broad Institute Genome Sequencing Center for Infectious Disease"/>
            <person name="Wu L."/>
            <person name="Ma J."/>
        </authorList>
    </citation>
    <scope>NUCLEOTIDE SEQUENCE [LARGE SCALE GENOMIC DNA]</scope>
    <source>
        <strain evidence="3">JCM 31037</strain>
    </source>
</reference>
<evidence type="ECO:0000259" key="1">
    <source>
        <dbReference type="Pfam" id="PF01872"/>
    </source>
</evidence>
<dbReference type="InterPro" id="IPR024072">
    <property type="entry name" value="DHFR-like_dom_sf"/>
</dbReference>
<comment type="caution">
    <text evidence="2">The sequence shown here is derived from an EMBL/GenBank/DDBJ whole genome shotgun (WGS) entry which is preliminary data.</text>
</comment>
<dbReference type="InterPro" id="IPR002734">
    <property type="entry name" value="RibDG_C"/>
</dbReference>
<dbReference type="EMBL" id="JBHTMP010000034">
    <property type="protein sequence ID" value="MFD1323595.1"/>
    <property type="molecule type" value="Genomic_DNA"/>
</dbReference>
<dbReference type="Pfam" id="PF01872">
    <property type="entry name" value="RibD_C"/>
    <property type="match status" value="1"/>
</dbReference>
<evidence type="ECO:0000313" key="2">
    <source>
        <dbReference type="EMBL" id="MFD1323595.1"/>
    </source>
</evidence>
<name>A0ABW3YIL4_9ACTN</name>
<gene>
    <name evidence="2" type="ORF">ACFQ4H_21140</name>
</gene>
<evidence type="ECO:0000313" key="3">
    <source>
        <dbReference type="Proteomes" id="UP001597260"/>
    </source>
</evidence>
<dbReference type="Gene3D" id="3.40.430.10">
    <property type="entry name" value="Dihydrofolate Reductase, subunit A"/>
    <property type="match status" value="1"/>
</dbReference>
<accession>A0ABW3YIL4</accession>
<keyword evidence="3" id="KW-1185">Reference proteome</keyword>
<proteinExistence type="predicted"/>
<sequence length="110" mass="11796">MRDSEKVVLSNTLTEAPWNNARVFDRPAAEVVDQLRGEPGGDIVVLSSASVITALLAADRVDRISFTVFPEIIGGGQRLLDAGLPPSKWTLVKATAGDHGVLAIAYERVR</sequence>
<dbReference type="Proteomes" id="UP001597260">
    <property type="component" value="Unassembled WGS sequence"/>
</dbReference>
<feature type="domain" description="Bacterial bifunctional deaminase-reductase C-terminal" evidence="1">
    <location>
        <begin position="28"/>
        <end position="102"/>
    </location>
</feature>
<dbReference type="SUPFAM" id="SSF53597">
    <property type="entry name" value="Dihydrofolate reductase-like"/>
    <property type="match status" value="1"/>
</dbReference>
<protein>
    <submittedName>
        <fullName evidence="2">Dihydrofolate reductase family protein</fullName>
    </submittedName>
</protein>